<evidence type="ECO:0000256" key="3">
    <source>
        <dbReference type="ARBA" id="ARBA00022723"/>
    </source>
</evidence>
<evidence type="ECO:0000256" key="2">
    <source>
        <dbReference type="ARBA" id="ARBA00006171"/>
    </source>
</evidence>
<dbReference type="Pfam" id="PF13419">
    <property type="entry name" value="HAD_2"/>
    <property type="match status" value="1"/>
</dbReference>
<organism evidence="5 6">
    <name type="scientific">Citrobacter murliniae</name>
    <dbReference type="NCBI Taxonomy" id="67829"/>
    <lineage>
        <taxon>Bacteria</taxon>
        <taxon>Pseudomonadati</taxon>
        <taxon>Pseudomonadota</taxon>
        <taxon>Gammaproteobacteria</taxon>
        <taxon>Enterobacterales</taxon>
        <taxon>Enterobacteriaceae</taxon>
        <taxon>Citrobacter</taxon>
        <taxon>Citrobacter freundii complex</taxon>
    </lineage>
</organism>
<dbReference type="SFLD" id="SFLDS00003">
    <property type="entry name" value="Haloacid_Dehalogenase"/>
    <property type="match status" value="1"/>
</dbReference>
<keyword evidence="3" id="KW-0479">Metal-binding</keyword>
<gene>
    <name evidence="5" type="ORF">DJ535_09270</name>
</gene>
<dbReference type="Gene3D" id="3.40.50.1000">
    <property type="entry name" value="HAD superfamily/HAD-like"/>
    <property type="match status" value="1"/>
</dbReference>
<dbReference type="RefSeq" id="WP_045445301.1">
    <property type="nucleotide sequence ID" value="NZ_QFVP01000004.1"/>
</dbReference>
<comment type="similarity">
    <text evidence="2">Belongs to the HAD-like hydrolase superfamily. CbbY/CbbZ/Gph/YieH family.</text>
</comment>
<evidence type="ECO:0000256" key="4">
    <source>
        <dbReference type="ARBA" id="ARBA00022842"/>
    </source>
</evidence>
<dbReference type="SFLD" id="SFLDG01135">
    <property type="entry name" value="C1.5.6:_HAD__Beta-PGM__Phospha"/>
    <property type="match status" value="1"/>
</dbReference>
<dbReference type="Proteomes" id="UP000306790">
    <property type="component" value="Unassembled WGS sequence"/>
</dbReference>
<accession>A0ABY2PWR7</accession>
<dbReference type="InterPro" id="IPR051600">
    <property type="entry name" value="Beta-PGM-like"/>
</dbReference>
<dbReference type="PRINTS" id="PR00413">
    <property type="entry name" value="HADHALOGNASE"/>
</dbReference>
<keyword evidence="6" id="KW-1185">Reference proteome</keyword>
<dbReference type="PANTHER" id="PTHR46193">
    <property type="entry name" value="6-PHOSPHOGLUCONATE PHOSPHATASE"/>
    <property type="match status" value="1"/>
</dbReference>
<sequence>MTQIRAVVFDMDGVLIDARDWHYQALNQILAMFGVAINHQDHLLEFDGLPTKDKLTLLTKRYGLPESLHPFINEMKQRYTMQLIHQHCWPVFEHQLTLAWLRRQGYQVAVASNSIRDSIETMMRRAQLLPYLSFFLSNEDVTCGKPDPEIYNKAFQILGITPAECVIVEDNPHGIMAAKASGAHVLSVKEPKDVTRDLVRNFINQCESIR</sequence>
<dbReference type="NCBIfam" id="TIGR01509">
    <property type="entry name" value="HAD-SF-IA-v3"/>
    <property type="match status" value="1"/>
</dbReference>
<name>A0ABY2PWR7_9ENTR</name>
<evidence type="ECO:0000313" key="5">
    <source>
        <dbReference type="EMBL" id="THE39646.1"/>
    </source>
</evidence>
<dbReference type="InterPro" id="IPR041492">
    <property type="entry name" value="HAD_2"/>
</dbReference>
<dbReference type="Gene3D" id="1.10.150.240">
    <property type="entry name" value="Putative phosphatase, domain 2"/>
    <property type="match status" value="1"/>
</dbReference>
<dbReference type="PANTHER" id="PTHR46193:SF9">
    <property type="entry name" value="HALOACID DEHALOGENASE-LIKE HYDROLASE DOMAIN-CONTAINING PROTEIN SGPP"/>
    <property type="match status" value="1"/>
</dbReference>
<comment type="caution">
    <text evidence="5">The sequence shown here is derived from an EMBL/GenBank/DDBJ whole genome shotgun (WGS) entry which is preliminary data.</text>
</comment>
<proteinExistence type="inferred from homology"/>
<dbReference type="InterPro" id="IPR023214">
    <property type="entry name" value="HAD_sf"/>
</dbReference>
<dbReference type="SFLD" id="SFLDG01129">
    <property type="entry name" value="C1.5:_HAD__Beta-PGM__Phosphata"/>
    <property type="match status" value="1"/>
</dbReference>
<protein>
    <submittedName>
        <fullName evidence="5">HAD family phosphatase</fullName>
    </submittedName>
</protein>
<dbReference type="SUPFAM" id="SSF56784">
    <property type="entry name" value="HAD-like"/>
    <property type="match status" value="1"/>
</dbReference>
<dbReference type="InterPro" id="IPR023198">
    <property type="entry name" value="PGP-like_dom2"/>
</dbReference>
<evidence type="ECO:0000256" key="1">
    <source>
        <dbReference type="ARBA" id="ARBA00001946"/>
    </source>
</evidence>
<dbReference type="EMBL" id="QFVP01000004">
    <property type="protein sequence ID" value="THE39646.1"/>
    <property type="molecule type" value="Genomic_DNA"/>
</dbReference>
<dbReference type="InterPro" id="IPR036412">
    <property type="entry name" value="HAD-like_sf"/>
</dbReference>
<dbReference type="InterPro" id="IPR006439">
    <property type="entry name" value="HAD-SF_hydro_IA"/>
</dbReference>
<dbReference type="CDD" id="cd07505">
    <property type="entry name" value="HAD_BPGM-like"/>
    <property type="match status" value="1"/>
</dbReference>
<keyword evidence="4" id="KW-0460">Magnesium</keyword>
<comment type="cofactor">
    <cofactor evidence="1">
        <name>Mg(2+)</name>
        <dbReference type="ChEBI" id="CHEBI:18420"/>
    </cofactor>
</comment>
<evidence type="ECO:0000313" key="6">
    <source>
        <dbReference type="Proteomes" id="UP000306790"/>
    </source>
</evidence>
<reference evidence="5 6" key="1">
    <citation type="submission" date="2018-05" db="EMBL/GenBank/DDBJ databases">
        <title>Isolation and genomic analyses of lactose-positive bacteria from faecal samples of preterm neonates.</title>
        <authorList>
            <person name="Chen Y."/>
            <person name="Brook T.C."/>
            <person name="O'Neill I."/>
            <person name="Soe C.Z."/>
            <person name="Hall L.J."/>
            <person name="Hoyles L."/>
        </authorList>
    </citation>
    <scope>NUCLEOTIDE SEQUENCE [LARGE SCALE GENOMIC DNA]</scope>
    <source>
        <strain evidence="5 6">P080C CL</strain>
    </source>
</reference>